<dbReference type="AlphaFoldDB" id="A0A229Y7D4"/>
<protein>
    <recommendedName>
        <fullName evidence="3">RAVE subunit 2/Rogdi</fullName>
    </recommendedName>
</protein>
<dbReference type="Proteomes" id="UP000813423">
    <property type="component" value="Unassembled WGS sequence"/>
</dbReference>
<dbReference type="EMBL" id="JAIBSC010000002">
    <property type="protein sequence ID" value="KAH1911547.1"/>
    <property type="molecule type" value="Genomic_DNA"/>
</dbReference>
<organism evidence="1 2">
    <name type="scientific">Aspergillus fumigatus</name>
    <name type="common">Neosartorya fumigata</name>
    <dbReference type="NCBI Taxonomy" id="746128"/>
    <lineage>
        <taxon>Eukaryota</taxon>
        <taxon>Fungi</taxon>
        <taxon>Dikarya</taxon>
        <taxon>Ascomycota</taxon>
        <taxon>Pezizomycotina</taxon>
        <taxon>Eurotiomycetes</taxon>
        <taxon>Eurotiomycetidae</taxon>
        <taxon>Eurotiales</taxon>
        <taxon>Aspergillaceae</taxon>
        <taxon>Aspergillus</taxon>
        <taxon>Aspergillus subgen. Fumigati</taxon>
    </lineage>
</organism>
<sequence length="313" mass="34553">MATWAYPPLPPDSLEREADSALARELEWLLRSLQGSLAALREGLRDCAALLAPKEPGSTLVLSSHRSECVKGFVTRVGTKVVKGDIQLRLSSLASTRGAPTTRLCLSNAPGTPELVLKQLSSVRDLVNQSLDVVDVSTWTGDPLNASFIFGQLRLLHETITEARHMLKGENNNVQGKWWETSVEDNIFDPPLPPDLSFHLSIADSALVLHLRTLETTAPSSHAPTAFAADISLTGFNIRDRLFGPRHRPHDEMGDVFFWKGEEVKVKEKIRVESQDPSLMAVMAKLTALEHEVMKWLTSLKVLMGTEDTDSES</sequence>
<dbReference type="Pfam" id="PF10259">
    <property type="entry name" value="Rogdi_lz"/>
    <property type="match status" value="1"/>
</dbReference>
<evidence type="ECO:0000313" key="2">
    <source>
        <dbReference type="Proteomes" id="UP000813423"/>
    </source>
</evidence>
<comment type="caution">
    <text evidence="1">The sequence shown here is derived from an EMBL/GenBank/DDBJ whole genome shotgun (WGS) entry which is preliminary data.</text>
</comment>
<proteinExistence type="predicted"/>
<name>A0A229Y7D4_ASPFM</name>
<evidence type="ECO:0000313" key="1">
    <source>
        <dbReference type="EMBL" id="KAH1911547.1"/>
    </source>
</evidence>
<gene>
    <name evidence="1" type="ORF">KXV57_003254</name>
</gene>
<dbReference type="PANTHER" id="PTHR13618">
    <property type="entry name" value="LEUCINE ZIPPER CONTAINING TRANSCRIPTION FACTOR LZF1"/>
    <property type="match status" value="1"/>
</dbReference>
<dbReference type="InterPro" id="IPR028241">
    <property type="entry name" value="RAVE2/Rogdi"/>
</dbReference>
<evidence type="ECO:0008006" key="3">
    <source>
        <dbReference type="Google" id="ProtNLM"/>
    </source>
</evidence>
<dbReference type="GO" id="GO:0043291">
    <property type="term" value="C:RAVE complex"/>
    <property type="evidence" value="ECO:0007669"/>
    <property type="project" value="TreeGrafter"/>
</dbReference>
<accession>A0A229Y7D4</accession>
<reference evidence="1" key="1">
    <citation type="submission" date="2021-08" db="EMBL/GenBank/DDBJ databases">
        <title>Global Aspergillus fumigatus from environmental and clinical sources.</title>
        <authorList>
            <person name="Barber A."/>
            <person name="Sae-Ong T."/>
        </authorList>
    </citation>
    <scope>NUCLEOTIDE SEQUENCE</scope>
    <source>
        <strain evidence="1">NRZ-2016-071</strain>
    </source>
</reference>
<dbReference type="PANTHER" id="PTHR13618:SF1">
    <property type="entry name" value="PROTEIN ROGDI HOMOLOG"/>
    <property type="match status" value="1"/>
</dbReference>